<organism evidence="1 2">
    <name type="scientific">Novipirellula caenicola</name>
    <dbReference type="NCBI Taxonomy" id="1536901"/>
    <lineage>
        <taxon>Bacteria</taxon>
        <taxon>Pseudomonadati</taxon>
        <taxon>Planctomycetota</taxon>
        <taxon>Planctomycetia</taxon>
        <taxon>Pirellulales</taxon>
        <taxon>Pirellulaceae</taxon>
        <taxon>Novipirellula</taxon>
    </lineage>
</organism>
<comment type="caution">
    <text evidence="1">The sequence shown here is derived from an EMBL/GenBank/DDBJ whole genome shotgun (WGS) entry which is preliminary data.</text>
</comment>
<sequence length="192" mass="21447">MIWSLRKVAAVVAGETFGGQGSIASVECNSSANRRTFLLFGDGRRPRRCRTDYRNRTGVQYHRSKSLLFDKVYSIGNPFMAASSDEVQRRCNAAIEAIRRVHGTAADEDGVTLFVSHHLDELGEEFWLKHCGVPRPEPAQVLEILVLQSHWSEEDDDGIDTFDFTLPDDVTNYVISVEFDDSGNVCGVSMES</sequence>
<dbReference type="EMBL" id="BAABRO010000011">
    <property type="protein sequence ID" value="GAA5508902.1"/>
    <property type="molecule type" value="Genomic_DNA"/>
</dbReference>
<gene>
    <name evidence="1" type="ORF">Rcae01_04371</name>
</gene>
<evidence type="ECO:0008006" key="3">
    <source>
        <dbReference type="Google" id="ProtNLM"/>
    </source>
</evidence>
<dbReference type="Proteomes" id="UP001416858">
    <property type="component" value="Unassembled WGS sequence"/>
</dbReference>
<evidence type="ECO:0000313" key="2">
    <source>
        <dbReference type="Proteomes" id="UP001416858"/>
    </source>
</evidence>
<name>A0ABP9VUT4_9BACT</name>
<evidence type="ECO:0000313" key="1">
    <source>
        <dbReference type="EMBL" id="GAA5508902.1"/>
    </source>
</evidence>
<reference evidence="1 2" key="1">
    <citation type="submission" date="2024-02" db="EMBL/GenBank/DDBJ databases">
        <title>Rhodopirellula caenicola NBRC 110016.</title>
        <authorList>
            <person name="Ichikawa N."/>
            <person name="Katano-Makiyama Y."/>
            <person name="Hidaka K."/>
        </authorList>
    </citation>
    <scope>NUCLEOTIDE SEQUENCE [LARGE SCALE GENOMIC DNA]</scope>
    <source>
        <strain evidence="1 2">NBRC 110016</strain>
    </source>
</reference>
<protein>
    <recommendedName>
        <fullName evidence="3">DUF2004 domain-containing protein</fullName>
    </recommendedName>
</protein>
<accession>A0ABP9VUT4</accession>
<keyword evidence="2" id="KW-1185">Reference proteome</keyword>
<proteinExistence type="predicted"/>